<keyword evidence="3" id="KW-0804">Transcription</keyword>
<evidence type="ECO:0000313" key="5">
    <source>
        <dbReference type="EMBL" id="KTD25668.1"/>
    </source>
</evidence>
<keyword evidence="2" id="KW-0238">DNA-binding</keyword>
<dbReference type="InterPro" id="IPR036388">
    <property type="entry name" value="WH-like_DNA-bd_sf"/>
</dbReference>
<dbReference type="PANTHER" id="PTHR44688">
    <property type="entry name" value="DNA-BINDING TRANSCRIPTIONAL ACTIVATOR DEVR_DOSR"/>
    <property type="match status" value="1"/>
</dbReference>
<evidence type="ECO:0000259" key="4">
    <source>
        <dbReference type="PROSITE" id="PS50043"/>
    </source>
</evidence>
<feature type="domain" description="HTH luxR-type" evidence="4">
    <location>
        <begin position="200"/>
        <end position="265"/>
    </location>
</feature>
<dbReference type="RefSeq" id="WP_058452768.1">
    <property type="nucleotide sequence ID" value="NZ_CAAAIB010000002.1"/>
</dbReference>
<dbReference type="PATRIC" id="fig|466.6.peg.2153"/>
<reference evidence="5 6" key="1">
    <citation type="submission" date="2015-11" db="EMBL/GenBank/DDBJ databases">
        <title>Genomic analysis of 38 Legionella species identifies large and diverse effector repertoires.</title>
        <authorList>
            <person name="Burstein D."/>
            <person name="Amaro F."/>
            <person name="Zusman T."/>
            <person name="Lifshitz Z."/>
            <person name="Cohen O."/>
            <person name="Gilbert J.A."/>
            <person name="Pupko T."/>
            <person name="Shuman H.A."/>
            <person name="Segal G."/>
        </authorList>
    </citation>
    <scope>NUCLEOTIDE SEQUENCE [LARGE SCALE GENOMIC DNA]</scope>
    <source>
        <strain evidence="5 6">PX-1-G2-E2</strain>
    </source>
</reference>
<evidence type="ECO:0000256" key="3">
    <source>
        <dbReference type="ARBA" id="ARBA00023163"/>
    </source>
</evidence>
<dbReference type="SMART" id="SM00421">
    <property type="entry name" value="HTH_LUXR"/>
    <property type="match status" value="1"/>
</dbReference>
<dbReference type="PANTHER" id="PTHR44688:SF16">
    <property type="entry name" value="DNA-BINDING TRANSCRIPTIONAL ACTIVATOR DEVR_DOSR"/>
    <property type="match status" value="1"/>
</dbReference>
<dbReference type="AlphaFoldDB" id="A0A0W0VZD9"/>
<dbReference type="STRING" id="466.Lmac_2032"/>
<dbReference type="PROSITE" id="PS50043">
    <property type="entry name" value="HTH_LUXR_2"/>
    <property type="match status" value="1"/>
</dbReference>
<dbReference type="GO" id="GO:0003677">
    <property type="term" value="F:DNA binding"/>
    <property type="evidence" value="ECO:0007669"/>
    <property type="project" value="UniProtKB-KW"/>
</dbReference>
<proteinExistence type="predicted"/>
<dbReference type="SUPFAM" id="SSF46894">
    <property type="entry name" value="C-terminal effector domain of the bipartite response regulators"/>
    <property type="match status" value="1"/>
</dbReference>
<evidence type="ECO:0000313" key="6">
    <source>
        <dbReference type="Proteomes" id="UP000054908"/>
    </source>
</evidence>
<dbReference type="Gene3D" id="1.10.10.10">
    <property type="entry name" value="Winged helix-like DNA-binding domain superfamily/Winged helix DNA-binding domain"/>
    <property type="match status" value="1"/>
</dbReference>
<dbReference type="Proteomes" id="UP000054908">
    <property type="component" value="Unassembled WGS sequence"/>
</dbReference>
<gene>
    <name evidence="5" type="ORF">Lmac_2032</name>
</gene>
<dbReference type="CDD" id="cd06170">
    <property type="entry name" value="LuxR_C_like"/>
    <property type="match status" value="1"/>
</dbReference>
<dbReference type="PRINTS" id="PR00038">
    <property type="entry name" value="HTHLUXR"/>
</dbReference>
<dbReference type="InterPro" id="IPR000792">
    <property type="entry name" value="Tscrpt_reg_LuxR_C"/>
</dbReference>
<comment type="caution">
    <text evidence="5">The sequence shown here is derived from an EMBL/GenBank/DDBJ whole genome shotgun (WGS) entry which is preliminary data.</text>
</comment>
<dbReference type="Pfam" id="PF00196">
    <property type="entry name" value="GerE"/>
    <property type="match status" value="1"/>
</dbReference>
<organism evidence="5 6">
    <name type="scientific">Legionella maceachernii</name>
    <dbReference type="NCBI Taxonomy" id="466"/>
    <lineage>
        <taxon>Bacteria</taxon>
        <taxon>Pseudomonadati</taxon>
        <taxon>Pseudomonadota</taxon>
        <taxon>Gammaproteobacteria</taxon>
        <taxon>Legionellales</taxon>
        <taxon>Legionellaceae</taxon>
        <taxon>Legionella</taxon>
    </lineage>
</organism>
<name>A0A0W0VZD9_9GAMM</name>
<dbReference type="PROSITE" id="PS00622">
    <property type="entry name" value="HTH_LUXR_1"/>
    <property type="match status" value="1"/>
</dbReference>
<dbReference type="EMBL" id="LNYL01000044">
    <property type="protein sequence ID" value="KTD25668.1"/>
    <property type="molecule type" value="Genomic_DNA"/>
</dbReference>
<dbReference type="GO" id="GO:0006355">
    <property type="term" value="P:regulation of DNA-templated transcription"/>
    <property type="evidence" value="ECO:0007669"/>
    <property type="project" value="InterPro"/>
</dbReference>
<sequence length="265" mass="31098">MHVNNEFSVSTSEHVKTFCKPFLKEYQLTTFNYARIYPDKSLLALHSEPLFAQLYLELNSPPMAPIPTPYWQYQSFFYLTKICNEKNYNTLLKQSILILNSDNPLYLVNQTLEYVEVAVFCSAPGDNPVINRYLNHMKDLMFFVTDFSEKMDPLFKDNEENHLILPPHLAPIVPVTSEQDGRLFHFDEFFRQLKLRKIFPMALLNRLTPREIQCLYYLSRGHGYKTIGNQLEISHRTVETHITNAKTKLNITLTSKLLMHLSKVW</sequence>
<protein>
    <submittedName>
        <fullName evidence="5">Response regulator FixJ</fullName>
    </submittedName>
</protein>
<evidence type="ECO:0000256" key="2">
    <source>
        <dbReference type="ARBA" id="ARBA00023125"/>
    </source>
</evidence>
<keyword evidence="1" id="KW-0805">Transcription regulation</keyword>
<keyword evidence="6" id="KW-1185">Reference proteome</keyword>
<evidence type="ECO:0000256" key="1">
    <source>
        <dbReference type="ARBA" id="ARBA00023015"/>
    </source>
</evidence>
<dbReference type="InterPro" id="IPR016032">
    <property type="entry name" value="Sig_transdc_resp-reg_C-effctor"/>
</dbReference>
<accession>A0A0W0VZD9</accession>